<sequence>MNRKNTLRGSAKNRPTTTPDNLENALMVNENQLIHIDPVPDFQEKIDVKVWLQEMFFPMGIDIVIERSDKTKIIFKCKPSDYRSHEPKDLRQKEPVDDKRHICPFRVRCTFSTQLKKWKIVIINNSHSHPLKFNPHSDEYAKFKRNLRDREMTETLKKFEELEYKAKSNLPMENLLSGNSIISCDCGLTKEIKTINNVYLPLNATQLQDEIDVSKILECQNKKQKNKQKVMKKRKSEKNELANIKKEEPSCSSALIHDKGFEITQDDLIQCGINDINDYDCDKYYTELLNKESYADASYCNIADFSNMNEIDFTGMFNKSKPAQPSLTKGDDLFSSIANDNFFSYEENIKDTTLVEPELLMAPVQDINENNIDDIFKMSTNTSSTPISPSTDPSTDIDQKIPDPLEFENVNYLDKYVDLSTVMINGPAKETYDSLFS</sequence>
<dbReference type="GO" id="GO:0010106">
    <property type="term" value="P:cellular response to iron ion starvation"/>
    <property type="evidence" value="ECO:0007669"/>
    <property type="project" value="InterPro"/>
</dbReference>
<feature type="region of interest" description="Disordered" evidence="1">
    <location>
        <begin position="1"/>
        <end position="21"/>
    </location>
</feature>
<dbReference type="Proteomes" id="UP000054886">
    <property type="component" value="Unassembled WGS sequence"/>
</dbReference>
<dbReference type="GO" id="GO:0000981">
    <property type="term" value="F:DNA-binding transcription factor activity, RNA polymerase II-specific"/>
    <property type="evidence" value="ECO:0007669"/>
    <property type="project" value="InterPro"/>
</dbReference>
<protein>
    <submittedName>
        <fullName evidence="2">Iron-regulated transcriptional activator AFT2</fullName>
    </submittedName>
</protein>
<dbReference type="VEuPathDB" id="FungiDB:CAGL0G09042g"/>
<organism evidence="2 3">
    <name type="scientific">Candida glabrata</name>
    <name type="common">Yeast</name>
    <name type="synonym">Torulopsis glabrata</name>
    <dbReference type="NCBI Taxonomy" id="5478"/>
    <lineage>
        <taxon>Eukaryota</taxon>
        <taxon>Fungi</taxon>
        <taxon>Dikarya</taxon>
        <taxon>Ascomycota</taxon>
        <taxon>Saccharomycotina</taxon>
        <taxon>Saccharomycetes</taxon>
        <taxon>Saccharomycetales</taxon>
        <taxon>Saccharomycetaceae</taxon>
        <taxon>Nakaseomyces</taxon>
    </lineage>
</organism>
<dbReference type="GO" id="GO:0045944">
    <property type="term" value="P:positive regulation of transcription by RNA polymerase II"/>
    <property type="evidence" value="ECO:0007669"/>
    <property type="project" value="InterPro"/>
</dbReference>
<evidence type="ECO:0000313" key="2">
    <source>
        <dbReference type="EMBL" id="KTB06190.1"/>
    </source>
</evidence>
<comment type="caution">
    <text evidence="2">The sequence shown here is derived from an EMBL/GenBank/DDBJ whole genome shotgun (WGS) entry which is preliminary data.</text>
</comment>
<gene>
    <name evidence="2" type="ORF">AO440_001856</name>
</gene>
<dbReference type="Pfam" id="PF08731">
    <property type="entry name" value="AFT"/>
    <property type="match status" value="1"/>
</dbReference>
<dbReference type="EMBL" id="LLZZ01000110">
    <property type="protein sequence ID" value="KTB06190.1"/>
    <property type="molecule type" value="Genomic_DNA"/>
</dbReference>
<dbReference type="AlphaFoldDB" id="A0A0W0C9I2"/>
<name>A0A0W0C9I2_CANGB</name>
<dbReference type="InterPro" id="IPR014842">
    <property type="entry name" value="AFT"/>
</dbReference>
<dbReference type="VEuPathDB" id="FungiDB:GVI51_G08855"/>
<evidence type="ECO:0000256" key="1">
    <source>
        <dbReference type="SAM" id="MobiDB-lite"/>
    </source>
</evidence>
<dbReference type="VEuPathDB" id="FungiDB:GWK60_G08723"/>
<reference evidence="2 3" key="1">
    <citation type="submission" date="2015-10" db="EMBL/GenBank/DDBJ databases">
        <title>Draft genomes sequences of Candida glabrata isolates 1A, 1B, 2A, 2B, 3A and 3B.</title>
        <authorList>
            <person name="Haavelsrud O.E."/>
            <person name="Gaustad P."/>
        </authorList>
    </citation>
    <scope>NUCLEOTIDE SEQUENCE [LARGE SCALE GENOMIC DNA]</scope>
    <source>
        <strain evidence="2">910700640</strain>
    </source>
</reference>
<dbReference type="VEuPathDB" id="FungiDB:B1J91_G09042g"/>
<accession>A0A0W0C9I2</accession>
<evidence type="ECO:0000313" key="3">
    <source>
        <dbReference type="Proteomes" id="UP000054886"/>
    </source>
</evidence>
<proteinExistence type="predicted"/>